<comment type="caution">
    <text evidence="2">The sequence shown here is derived from an EMBL/GenBank/DDBJ whole genome shotgun (WGS) entry which is preliminary data.</text>
</comment>
<reference evidence="2 3" key="1">
    <citation type="journal article" date="2014" name="Genome Announc.">
        <title>Draft Genome Sequences of Marine Flavobacterium Nonlabens Strains NR17, NR24, NR27, NR32, NR33, and Ara13.</title>
        <authorList>
            <person name="Nakanishi M."/>
            <person name="Meirelles P."/>
            <person name="Suzuki R."/>
            <person name="Takatani N."/>
            <person name="Mino S."/>
            <person name="Suda W."/>
            <person name="Oshima K."/>
            <person name="Hattori M."/>
            <person name="Ohkuma M."/>
            <person name="Hosokawa M."/>
            <person name="Miyashita K."/>
            <person name="Thompson F.L."/>
            <person name="Niwa A."/>
            <person name="Sawabe T."/>
            <person name="Sawabe T."/>
        </authorList>
    </citation>
    <scope>NUCLEOTIDE SEQUENCE [LARGE SCALE GENOMIC DNA]</scope>
    <source>
        <strain evidence="3">JCM19296</strain>
    </source>
</reference>
<dbReference type="GO" id="GO:0006799">
    <property type="term" value="P:polyphosphate biosynthetic process"/>
    <property type="evidence" value="ECO:0007669"/>
    <property type="project" value="InterPro"/>
</dbReference>
<gene>
    <name evidence="2" type="ORF">JCM19296_1753</name>
</gene>
<evidence type="ECO:0000313" key="3">
    <source>
        <dbReference type="Proteomes" id="UP000028980"/>
    </source>
</evidence>
<name>A0A081DB60_NONUL</name>
<evidence type="ECO:0000313" key="2">
    <source>
        <dbReference type="EMBL" id="GAK76156.1"/>
    </source>
</evidence>
<dbReference type="InterPro" id="IPR025198">
    <property type="entry name" value="PPK_N_dom"/>
</dbReference>
<dbReference type="Pfam" id="PF13089">
    <property type="entry name" value="PP_kinase_N"/>
    <property type="match status" value="1"/>
</dbReference>
<dbReference type="EC" id="2.7.4.1" evidence="2"/>
<dbReference type="GO" id="GO:0008976">
    <property type="term" value="F:polyphosphate kinase activity"/>
    <property type="evidence" value="ECO:0007669"/>
    <property type="project" value="UniProtKB-EC"/>
</dbReference>
<dbReference type="PANTHER" id="PTHR30218">
    <property type="entry name" value="POLYPHOSPHATE KINASE"/>
    <property type="match status" value="1"/>
</dbReference>
<organism evidence="2 3">
    <name type="scientific">Nonlabens ulvanivorans</name>
    <name type="common">Persicivirga ulvanivorans</name>
    <dbReference type="NCBI Taxonomy" id="906888"/>
    <lineage>
        <taxon>Bacteria</taxon>
        <taxon>Pseudomonadati</taxon>
        <taxon>Bacteroidota</taxon>
        <taxon>Flavobacteriia</taxon>
        <taxon>Flavobacteriales</taxon>
        <taxon>Flavobacteriaceae</taxon>
        <taxon>Nonlabens</taxon>
    </lineage>
</organism>
<dbReference type="GO" id="GO:0009358">
    <property type="term" value="C:polyphosphate kinase complex"/>
    <property type="evidence" value="ECO:0007669"/>
    <property type="project" value="InterPro"/>
</dbReference>
<dbReference type="SUPFAM" id="SSF140356">
    <property type="entry name" value="PPK N-terminal domain-like"/>
    <property type="match status" value="1"/>
</dbReference>
<keyword evidence="2" id="KW-0418">Kinase</keyword>
<sequence length="138" mass="16460">MALITKKEYNRDLSWLRFNHRVLQEAADDRNPLVERLKFLAIFSSNLDEFFKVRVSEIRKIKELDKPLRKKLITKPNRLLAKIKTQVDLQQKEFGKIFYTILLPALEKEDIFFKNIHELNDEGLAFAKAYYKKSQTPF</sequence>
<proteinExistence type="predicted"/>
<dbReference type="Proteomes" id="UP000028980">
    <property type="component" value="Unassembled WGS sequence"/>
</dbReference>
<evidence type="ECO:0000259" key="1">
    <source>
        <dbReference type="Pfam" id="PF13089"/>
    </source>
</evidence>
<feature type="domain" description="Polyphosphate kinase N-terminal" evidence="1">
    <location>
        <begin position="10"/>
        <end position="113"/>
    </location>
</feature>
<dbReference type="InterPro" id="IPR036832">
    <property type="entry name" value="PPK_N_dom_sf"/>
</dbReference>
<protein>
    <submittedName>
        <fullName evidence="2">Polyphosphate kinase</fullName>
        <ecNumber evidence="2">2.7.4.1</ecNumber>
    </submittedName>
</protein>
<dbReference type="AlphaFoldDB" id="A0A081DB60"/>
<dbReference type="Gene3D" id="1.20.58.310">
    <property type="entry name" value="Polyphosphate kinase N-terminal domain"/>
    <property type="match status" value="1"/>
</dbReference>
<keyword evidence="2" id="KW-0808">Transferase</keyword>
<dbReference type="PANTHER" id="PTHR30218:SF0">
    <property type="entry name" value="POLYPHOSPHATE KINASE"/>
    <property type="match status" value="1"/>
</dbReference>
<dbReference type="EMBL" id="BBLG01000003">
    <property type="protein sequence ID" value="GAK76156.1"/>
    <property type="molecule type" value="Genomic_DNA"/>
</dbReference>
<dbReference type="InterPro" id="IPR003414">
    <property type="entry name" value="PP_kinase"/>
</dbReference>
<accession>A0A081DB60</accession>